<dbReference type="RefSeq" id="WP_181613395.1">
    <property type="nucleotide sequence ID" value="NZ_JACDUR010000006.1"/>
</dbReference>
<accession>A0A7W0CP46</accession>
<dbReference type="InterPro" id="IPR015943">
    <property type="entry name" value="WD40/YVTN_repeat-like_dom_sf"/>
</dbReference>
<dbReference type="InterPro" id="IPR008979">
    <property type="entry name" value="Galactose-bd-like_sf"/>
</dbReference>
<keyword evidence="1" id="KW-0732">Signal</keyword>
<protein>
    <recommendedName>
        <fullName evidence="4">CBM-cenC domain-containing protein</fullName>
    </recommendedName>
</protein>
<name>A0A7W0CP46_9ACTN</name>
<reference evidence="2 3" key="1">
    <citation type="submission" date="2020-07" db="EMBL/GenBank/DDBJ databases">
        <title>Genomic Encyclopedia of Type Strains, Phase IV (KMG-IV): sequencing the most valuable type-strain genomes for metagenomic binning, comparative biology and taxonomic classification.</title>
        <authorList>
            <person name="Goeker M."/>
        </authorList>
    </citation>
    <scope>NUCLEOTIDE SEQUENCE [LARGE SCALE GENOMIC DNA]</scope>
    <source>
        <strain evidence="2 3">DSM 45533</strain>
    </source>
</reference>
<gene>
    <name evidence="2" type="ORF">HNR30_006019</name>
</gene>
<feature type="signal peptide" evidence="1">
    <location>
        <begin position="1"/>
        <end position="24"/>
    </location>
</feature>
<comment type="caution">
    <text evidence="2">The sequence shown here is derived from an EMBL/GenBank/DDBJ whole genome shotgun (WGS) entry which is preliminary data.</text>
</comment>
<dbReference type="Gene3D" id="2.60.120.260">
    <property type="entry name" value="Galactose-binding domain-like"/>
    <property type="match status" value="1"/>
</dbReference>
<dbReference type="AlphaFoldDB" id="A0A7W0CP46"/>
<dbReference type="SUPFAM" id="SSF49785">
    <property type="entry name" value="Galactose-binding domain-like"/>
    <property type="match status" value="1"/>
</dbReference>
<sequence length="808" mass="84084">MAGLRRILIALSVGTALLAAPAHAADLQVANGDFDAGLTGWSGSHSPGGVTATTYEGRTVARFDDLDTTKAYGRESQPGLPATAGARYRAHARVWITSGSADLYLRFRDASGTLLGSAHTPGTQSGEISVSGTAPTGTARVSVLLYSGVANTGTAYWDDVLITKDVTDLGVQIESTVPNATTFAGGTAYALYTGTAATSPQLAVIDLASETVTRTVPIPGATGGWAATTATDGSIYLGTYPASKLYRYTPGGTSVTNLGSAESGHSFIWDLDAGAGGKVYGGTYNDGRYFKYQNGAFTTIGSVPIWSDEEYVRTLDHDEQANATYLGVGGESAALVRFDNVTGDKSNLLPEPYSVNSMVGNVTWTGGKLFAQVNGTLLVLTVTADGDGTYSATTDATITDAALHLSPARDGKVWFLRDGALTSYDLATKAVNSTAVRPEMDVTGYTWLADGTLAGLGAGTGSTKILKYHPATGAWSNNALDGTPILPAAINALGAGPDGKIYTGGYLTGGTGVYNPLKGDADDLKPDTETLHGLHQTDSIQALDGKLYIGVYPSSKLYQYTGTWPPALLYTGGQAGDIEHDCGQNQGPPPQDRPYALAGAPDGTVYMGGVPKYGKRSGGLTIWKAGSGGTTICAVPGQAIVSLAYAAGRVYGGTSTRGALGVTPVYLPGAEATLFSYDGTQIRTHPLPAAITARTAITALTEVDGLLWGMSGGWLFVFDPATGTYPTVKRVLADPDYVNNQGRAFRDAVLLEVDGAVYGTLGDQLFRIDKASKTLTVLHTVAGMDGLTADRYGHLYYKAGERLYRYAL</sequence>
<evidence type="ECO:0000256" key="1">
    <source>
        <dbReference type="SAM" id="SignalP"/>
    </source>
</evidence>
<evidence type="ECO:0008006" key="4">
    <source>
        <dbReference type="Google" id="ProtNLM"/>
    </source>
</evidence>
<feature type="chain" id="PRO_5030826220" description="CBM-cenC domain-containing protein" evidence="1">
    <location>
        <begin position="25"/>
        <end position="808"/>
    </location>
</feature>
<keyword evidence="3" id="KW-1185">Reference proteome</keyword>
<dbReference type="Proteomes" id="UP000530928">
    <property type="component" value="Unassembled WGS sequence"/>
</dbReference>
<dbReference type="SUPFAM" id="SSF75011">
    <property type="entry name" value="3-carboxy-cis,cis-mucoante lactonizing enzyme"/>
    <property type="match status" value="1"/>
</dbReference>
<evidence type="ECO:0000313" key="3">
    <source>
        <dbReference type="Proteomes" id="UP000530928"/>
    </source>
</evidence>
<organism evidence="2 3">
    <name type="scientific">Nonomuraea soli</name>
    <dbReference type="NCBI Taxonomy" id="1032476"/>
    <lineage>
        <taxon>Bacteria</taxon>
        <taxon>Bacillati</taxon>
        <taxon>Actinomycetota</taxon>
        <taxon>Actinomycetes</taxon>
        <taxon>Streptosporangiales</taxon>
        <taxon>Streptosporangiaceae</taxon>
        <taxon>Nonomuraea</taxon>
    </lineage>
</organism>
<dbReference type="Gene3D" id="2.130.10.10">
    <property type="entry name" value="YVTN repeat-like/Quinoprotein amine dehydrogenase"/>
    <property type="match status" value="1"/>
</dbReference>
<dbReference type="EMBL" id="JACDUR010000006">
    <property type="protein sequence ID" value="MBA2894647.1"/>
    <property type="molecule type" value="Genomic_DNA"/>
</dbReference>
<proteinExistence type="predicted"/>
<dbReference type="SUPFAM" id="SSF63829">
    <property type="entry name" value="Calcium-dependent phosphotriesterase"/>
    <property type="match status" value="2"/>
</dbReference>
<evidence type="ECO:0000313" key="2">
    <source>
        <dbReference type="EMBL" id="MBA2894647.1"/>
    </source>
</evidence>